<keyword evidence="4" id="KW-0067">ATP-binding</keyword>
<protein>
    <submittedName>
        <fullName evidence="4">Probable RNA helicase SDE3</fullName>
    </submittedName>
</protein>
<feature type="compositionally biased region" description="Basic and acidic residues" evidence="3">
    <location>
        <begin position="120"/>
        <end position="139"/>
    </location>
</feature>
<dbReference type="PANTHER" id="PTHR45418">
    <property type="entry name" value="CANCER/TESTIS ANTIGEN 55"/>
    <property type="match status" value="1"/>
</dbReference>
<evidence type="ECO:0000313" key="4">
    <source>
        <dbReference type="EMBL" id="CAA2988688.1"/>
    </source>
</evidence>
<dbReference type="GO" id="GO:0004386">
    <property type="term" value="F:helicase activity"/>
    <property type="evidence" value="ECO:0007669"/>
    <property type="project" value="UniProtKB-KW"/>
</dbReference>
<name>A0A8S0SAQ9_OLEEU</name>
<dbReference type="PANTHER" id="PTHR45418:SF5">
    <property type="entry name" value="BRCA2-INTERACTING PROTEIN-LIKE-RELATED"/>
    <property type="match status" value="1"/>
</dbReference>
<keyword evidence="4" id="KW-0547">Nucleotide-binding</keyword>
<dbReference type="AlphaFoldDB" id="A0A8S0SAQ9"/>
<dbReference type="Gene3D" id="3.40.50.300">
    <property type="entry name" value="P-loop containing nucleotide triphosphate hydrolases"/>
    <property type="match status" value="1"/>
</dbReference>
<feature type="region of interest" description="Disordered" evidence="3">
    <location>
        <begin position="120"/>
        <end position="147"/>
    </location>
</feature>
<feature type="compositionally biased region" description="Low complexity" evidence="3">
    <location>
        <begin position="213"/>
        <end position="227"/>
    </location>
</feature>
<dbReference type="GO" id="GO:0005737">
    <property type="term" value="C:cytoplasm"/>
    <property type="evidence" value="ECO:0007669"/>
    <property type="project" value="UniProtKB-SubCell"/>
</dbReference>
<accession>A0A8S0SAQ9</accession>
<dbReference type="Gramene" id="OE9A080968T1">
    <property type="protein sequence ID" value="OE9A080968C1"/>
    <property type="gene ID" value="OE9A080968"/>
</dbReference>
<dbReference type="EMBL" id="CACTIH010004018">
    <property type="protein sequence ID" value="CAA2988688.1"/>
    <property type="molecule type" value="Genomic_DNA"/>
</dbReference>
<feature type="region of interest" description="Disordered" evidence="3">
    <location>
        <begin position="213"/>
        <end position="259"/>
    </location>
</feature>
<evidence type="ECO:0000256" key="1">
    <source>
        <dbReference type="ARBA" id="ARBA00004496"/>
    </source>
</evidence>
<keyword evidence="4" id="KW-0378">Hydrolase</keyword>
<dbReference type="OrthoDB" id="6513042at2759"/>
<gene>
    <name evidence="4" type="ORF">OLEA9_A080968</name>
</gene>
<sequence length="761" mass="85273">MGFLNILQCILCSEEEDKLEIERNRYGYFEIAGRDNDFVSYICSKLQWIRFRPTNTATTNAARFHNENNHLSSNASSIQSQETIFQSSIRVKSPGIVEYNYRSIESGKNNIDHSNVIKRDHNPERKVNKPYEFHRDQNLKDSSLSSSSSFMKTVQTLPFDPLKPIEGVQKGKGLAQNVNSASSHESQSSFKFPITLHSSRSPLSSSSLLENLKGSAPVTSSSSSSSSMKPVSTRPLEPQKSIDGCQKGKGLPENVSSATFRESQSSFKSPVALHLANSSSASSLLERSPSPKPRPLSTKPTLLPTSALTYQQGTTNYILVEGSSTYAFSEDIKSLIEKEIVPGVLKKPLSMSTYKNYFHALLYAEDCYLEKWDGFEMKNVNLELHNAEILFKIGYLSRYKHKEKDKKIFVTFEVGTNRPFLLSRDFISVRLSNGKGKEFQGSFYRLVGKNMLLAEFGDDFHAHYQSDRKYDVKFSFNRVCLKRAHHAIAVASESLGRNFLFPESIPENNVTSMELFIDPKLDKQQISSLQHILSLKGSPPYLIEGPISVTETKALSKPGLLIAEAVAQICRSSPSNRILVCAPLNQTCDVLMRGLQQRIPKSGMFRANAAFRELDGVPLDILRSCSYEEEVECFSCPRLDELENFQVILSTFISSFRLYAEGLKTGHFSHIFLVDASSATEPEAMVPLANFANDRTAVIMTGTPKRNSGWIRSPIARNNGLKISYFERLREGNLYRGLDPKVITLLKNSAIKSDDTFGSFH</sequence>
<dbReference type="InterPro" id="IPR027417">
    <property type="entry name" value="P-loop_NTPase"/>
</dbReference>
<keyword evidence="5" id="KW-1185">Reference proteome</keyword>
<dbReference type="Gramene" id="OE9A080968T2">
    <property type="protein sequence ID" value="OE9A080968C2"/>
    <property type="gene ID" value="OE9A080968"/>
</dbReference>
<evidence type="ECO:0000313" key="5">
    <source>
        <dbReference type="Proteomes" id="UP000594638"/>
    </source>
</evidence>
<proteinExistence type="predicted"/>
<reference evidence="4 5" key="1">
    <citation type="submission" date="2019-12" db="EMBL/GenBank/DDBJ databases">
        <authorList>
            <person name="Alioto T."/>
            <person name="Alioto T."/>
            <person name="Gomez Garrido J."/>
        </authorList>
    </citation>
    <scope>NUCLEOTIDE SEQUENCE [LARGE SCALE GENOMIC DNA]</scope>
</reference>
<comment type="caution">
    <text evidence="4">The sequence shown here is derived from an EMBL/GenBank/DDBJ whole genome shotgun (WGS) entry which is preliminary data.</text>
</comment>
<evidence type="ECO:0000256" key="2">
    <source>
        <dbReference type="ARBA" id="ARBA00022490"/>
    </source>
</evidence>
<keyword evidence="4" id="KW-0347">Helicase</keyword>
<evidence type="ECO:0000256" key="3">
    <source>
        <dbReference type="SAM" id="MobiDB-lite"/>
    </source>
</evidence>
<organism evidence="4 5">
    <name type="scientific">Olea europaea subsp. europaea</name>
    <dbReference type="NCBI Taxonomy" id="158383"/>
    <lineage>
        <taxon>Eukaryota</taxon>
        <taxon>Viridiplantae</taxon>
        <taxon>Streptophyta</taxon>
        <taxon>Embryophyta</taxon>
        <taxon>Tracheophyta</taxon>
        <taxon>Spermatophyta</taxon>
        <taxon>Magnoliopsida</taxon>
        <taxon>eudicotyledons</taxon>
        <taxon>Gunneridae</taxon>
        <taxon>Pentapetalae</taxon>
        <taxon>asterids</taxon>
        <taxon>lamiids</taxon>
        <taxon>Lamiales</taxon>
        <taxon>Oleaceae</taxon>
        <taxon>Oleeae</taxon>
        <taxon>Olea</taxon>
    </lineage>
</organism>
<keyword evidence="2" id="KW-0963">Cytoplasm</keyword>
<feature type="region of interest" description="Disordered" evidence="3">
    <location>
        <begin position="280"/>
        <end position="302"/>
    </location>
</feature>
<comment type="subcellular location">
    <subcellularLocation>
        <location evidence="1">Cytoplasm</location>
    </subcellularLocation>
</comment>
<dbReference type="Proteomes" id="UP000594638">
    <property type="component" value="Unassembled WGS sequence"/>
</dbReference>